<dbReference type="EMBL" id="CP154834">
    <property type="protein sequence ID" value="XAO76050.1"/>
    <property type="molecule type" value="Genomic_DNA"/>
</dbReference>
<accession>A0AAU6WTL0</accession>
<gene>
    <name evidence="1" type="ORF">AAFP95_09720</name>
</gene>
<protein>
    <submittedName>
        <fullName evidence="1">Uncharacterized protein</fullName>
    </submittedName>
</protein>
<keyword evidence="2" id="KW-1185">Reference proteome</keyword>
<evidence type="ECO:0000313" key="1">
    <source>
        <dbReference type="EMBL" id="XAO76050.1"/>
    </source>
</evidence>
<dbReference type="Proteomes" id="UP001463665">
    <property type="component" value="Chromosome"/>
</dbReference>
<evidence type="ECO:0000313" key="2">
    <source>
        <dbReference type="Proteomes" id="UP001463665"/>
    </source>
</evidence>
<dbReference type="RefSeq" id="WP_345767524.1">
    <property type="nucleotide sequence ID" value="NZ_CP154834.1"/>
</dbReference>
<sequence length="146" mass="17070">MKPLSEPALQFIEKVGKNKDFAIDLDLLEDHLKIYHLEDSSEILRFQKTFAGLYFQDTVIHIFTPEQIRERKTVNTYEWKGQTLFPVNNGLYIAENGEIAVRDCGCHSHDFYYYFERFDTFIGQQAFLKNTGIIKISPLTAMRLPI</sequence>
<reference evidence="1 2" key="1">
    <citation type="submission" date="2024-04" db="EMBL/GenBank/DDBJ databases">
        <title>Genome sequencing and assembly of rice foliar adapted Chryseobacterium endophyticum OsEnb-ALM-A6.</title>
        <authorList>
            <person name="Kumar S."/>
            <person name="Javed M."/>
            <person name="Chouhan V."/>
            <person name="Charishma K."/>
            <person name="Patel A."/>
            <person name="Kumar M."/>
            <person name="Sahu K.P."/>
            <person name="Kumar A."/>
        </authorList>
    </citation>
    <scope>NUCLEOTIDE SEQUENCE [LARGE SCALE GENOMIC DNA]</scope>
    <source>
        <strain evidence="1 2">OsEnb-ALM-A6</strain>
    </source>
</reference>
<proteinExistence type="predicted"/>
<name>A0AAU6WTL0_9FLAO</name>
<dbReference type="AlphaFoldDB" id="A0AAU6WTL0"/>
<organism evidence="1 2">
    <name type="scientific">Chryseobacterium endophyticum</name>
    <dbReference type="NCBI Taxonomy" id="1854762"/>
    <lineage>
        <taxon>Bacteria</taxon>
        <taxon>Pseudomonadati</taxon>
        <taxon>Bacteroidota</taxon>
        <taxon>Flavobacteriia</taxon>
        <taxon>Flavobacteriales</taxon>
        <taxon>Weeksellaceae</taxon>
        <taxon>Chryseobacterium group</taxon>
        <taxon>Chryseobacterium</taxon>
    </lineage>
</organism>